<evidence type="ECO:0000313" key="3">
    <source>
        <dbReference type="Proteomes" id="UP000581688"/>
    </source>
</evidence>
<dbReference type="RefSeq" id="WP_174497453.1">
    <property type="nucleotide sequence ID" value="NZ_CADDWK010000015.1"/>
</dbReference>
<proteinExistence type="predicted"/>
<dbReference type="InterPro" id="IPR025620">
    <property type="entry name" value="YlaH"/>
</dbReference>
<keyword evidence="1" id="KW-1133">Transmembrane helix</keyword>
<accession>A0A841Q9R3</accession>
<feature type="transmembrane region" description="Helical" evidence="1">
    <location>
        <begin position="54"/>
        <end position="74"/>
    </location>
</feature>
<comment type="caution">
    <text evidence="2">The sequence shown here is derived from an EMBL/GenBank/DDBJ whole genome shotgun (WGS) entry which is preliminary data.</text>
</comment>
<gene>
    <name evidence="2" type="ORF">HNQ94_003471</name>
</gene>
<sequence>MQNNQSVPDQGFRPISEFFLEQVGGGTGLLLLYLTILLFSLITYKLGFARKLPLLKALVVYILLALGCLMITFFAIVLPMAEVLIICAIVLGVYRFRLHRERQNRRGQNEGVEGN</sequence>
<keyword evidence="1" id="KW-0812">Transmembrane</keyword>
<evidence type="ECO:0000313" key="2">
    <source>
        <dbReference type="EMBL" id="MBB6454977.1"/>
    </source>
</evidence>
<feature type="transmembrane region" description="Helical" evidence="1">
    <location>
        <begin position="80"/>
        <end position="96"/>
    </location>
</feature>
<keyword evidence="3" id="KW-1185">Reference proteome</keyword>
<feature type="transmembrane region" description="Helical" evidence="1">
    <location>
        <begin position="23"/>
        <end position="42"/>
    </location>
</feature>
<name>A0A841Q9R3_9BACI</name>
<dbReference type="EMBL" id="JACHGH010000014">
    <property type="protein sequence ID" value="MBB6454977.1"/>
    <property type="molecule type" value="Genomic_DNA"/>
</dbReference>
<evidence type="ECO:0008006" key="4">
    <source>
        <dbReference type="Google" id="ProtNLM"/>
    </source>
</evidence>
<keyword evidence="1" id="KW-0472">Membrane</keyword>
<organism evidence="2 3">
    <name type="scientific">Salirhabdus euzebyi</name>
    <dbReference type="NCBI Taxonomy" id="394506"/>
    <lineage>
        <taxon>Bacteria</taxon>
        <taxon>Bacillati</taxon>
        <taxon>Bacillota</taxon>
        <taxon>Bacilli</taxon>
        <taxon>Bacillales</taxon>
        <taxon>Bacillaceae</taxon>
        <taxon>Salirhabdus</taxon>
    </lineage>
</organism>
<dbReference type="Pfam" id="PF14036">
    <property type="entry name" value="YlaH"/>
    <property type="match status" value="1"/>
</dbReference>
<evidence type="ECO:0000256" key="1">
    <source>
        <dbReference type="SAM" id="Phobius"/>
    </source>
</evidence>
<dbReference type="AlphaFoldDB" id="A0A841Q9R3"/>
<reference evidence="2 3" key="1">
    <citation type="submission" date="2020-08" db="EMBL/GenBank/DDBJ databases">
        <title>Genomic Encyclopedia of Type Strains, Phase IV (KMG-IV): sequencing the most valuable type-strain genomes for metagenomic binning, comparative biology and taxonomic classification.</title>
        <authorList>
            <person name="Goeker M."/>
        </authorList>
    </citation>
    <scope>NUCLEOTIDE SEQUENCE [LARGE SCALE GENOMIC DNA]</scope>
    <source>
        <strain evidence="2 3">DSM 19612</strain>
    </source>
</reference>
<dbReference type="Proteomes" id="UP000581688">
    <property type="component" value="Unassembled WGS sequence"/>
</dbReference>
<protein>
    <recommendedName>
        <fullName evidence="4">YlaH-like protein</fullName>
    </recommendedName>
</protein>